<gene>
    <name evidence="2" type="ORF">TIFTF001_031533</name>
</gene>
<evidence type="ECO:0000313" key="3">
    <source>
        <dbReference type="Proteomes" id="UP001187192"/>
    </source>
</evidence>
<dbReference type="AlphaFoldDB" id="A0AA88J5L5"/>
<organism evidence="2 3">
    <name type="scientific">Ficus carica</name>
    <name type="common">Common fig</name>
    <dbReference type="NCBI Taxonomy" id="3494"/>
    <lineage>
        <taxon>Eukaryota</taxon>
        <taxon>Viridiplantae</taxon>
        <taxon>Streptophyta</taxon>
        <taxon>Embryophyta</taxon>
        <taxon>Tracheophyta</taxon>
        <taxon>Spermatophyta</taxon>
        <taxon>Magnoliopsida</taxon>
        <taxon>eudicotyledons</taxon>
        <taxon>Gunneridae</taxon>
        <taxon>Pentapetalae</taxon>
        <taxon>rosids</taxon>
        <taxon>fabids</taxon>
        <taxon>Rosales</taxon>
        <taxon>Moraceae</taxon>
        <taxon>Ficeae</taxon>
        <taxon>Ficus</taxon>
    </lineage>
</organism>
<dbReference type="EMBL" id="BTGU01000129">
    <property type="protein sequence ID" value="GMN62452.1"/>
    <property type="molecule type" value="Genomic_DNA"/>
</dbReference>
<comment type="caution">
    <text evidence="2">The sequence shown here is derived from an EMBL/GenBank/DDBJ whole genome shotgun (WGS) entry which is preliminary data.</text>
</comment>
<dbReference type="Proteomes" id="UP001187192">
    <property type="component" value="Unassembled WGS sequence"/>
</dbReference>
<keyword evidence="3" id="KW-1185">Reference proteome</keyword>
<protein>
    <submittedName>
        <fullName evidence="2">Uncharacterized protein</fullName>
    </submittedName>
</protein>
<reference evidence="2" key="1">
    <citation type="submission" date="2023-07" db="EMBL/GenBank/DDBJ databases">
        <title>draft genome sequence of fig (Ficus carica).</title>
        <authorList>
            <person name="Takahashi T."/>
            <person name="Nishimura K."/>
        </authorList>
    </citation>
    <scope>NUCLEOTIDE SEQUENCE</scope>
</reference>
<feature type="region of interest" description="Disordered" evidence="1">
    <location>
        <begin position="61"/>
        <end position="138"/>
    </location>
</feature>
<evidence type="ECO:0000256" key="1">
    <source>
        <dbReference type="SAM" id="MobiDB-lite"/>
    </source>
</evidence>
<feature type="compositionally biased region" description="Acidic residues" evidence="1">
    <location>
        <begin position="102"/>
        <end position="132"/>
    </location>
</feature>
<sequence>MLPYIPDLGSPELRALQLLRDGLPPEVKAFVQAPMVGMTLENMINDTHMLQADALVDDYGQVPVDDIPPQEAEVGADADNMDPKDFPNNPKPSEDPPTINIESDDEEDVDEDLEDFEDDPEEILFGDEDCEVFSDVTT</sequence>
<name>A0AA88J5L5_FICCA</name>
<evidence type="ECO:0000313" key="2">
    <source>
        <dbReference type="EMBL" id="GMN62452.1"/>
    </source>
</evidence>
<accession>A0AA88J5L5</accession>
<proteinExistence type="predicted"/>